<keyword evidence="1" id="KW-0812">Transmembrane</keyword>
<dbReference type="EMBL" id="CP000113">
    <property type="protein sequence ID" value="ABF92708.1"/>
    <property type="molecule type" value="Genomic_DNA"/>
</dbReference>
<protein>
    <submittedName>
        <fullName evidence="2">Uncharacterized protein</fullName>
    </submittedName>
</protein>
<dbReference type="KEGG" id="mxa:MXAN_0608"/>
<reference evidence="2 3" key="1">
    <citation type="journal article" date="2006" name="Proc. Natl. Acad. Sci. U.S.A.">
        <title>Evolution of sensory complexity recorded in a myxobacterial genome.</title>
        <authorList>
            <person name="Goldman B.S."/>
            <person name="Nierman W.C."/>
            <person name="Kaiser D."/>
            <person name="Slater S.C."/>
            <person name="Durkin A.S."/>
            <person name="Eisen J.A."/>
            <person name="Ronning C.M."/>
            <person name="Barbazuk W.B."/>
            <person name="Blanchard M."/>
            <person name="Field C."/>
            <person name="Halling C."/>
            <person name="Hinkle G."/>
            <person name="Iartchuk O."/>
            <person name="Kim H.S."/>
            <person name="Mackenzie C."/>
            <person name="Madupu R."/>
            <person name="Miller N."/>
            <person name="Shvartsbeyn A."/>
            <person name="Sullivan S.A."/>
            <person name="Vaudin M."/>
            <person name="Wiegand R."/>
            <person name="Kaplan H.B."/>
        </authorList>
    </citation>
    <scope>NUCLEOTIDE SEQUENCE [LARGE SCALE GENOMIC DNA]</scope>
    <source>
        <strain evidence="3">DK1622</strain>
    </source>
</reference>
<name>Q1DEP7_MYXXD</name>
<sequence>MAMEVPPWGPLIAAGRGETVPLVVRASGRSLQGFRGPGPSFIWGSGLETAMADIIRERRFNFLIAGVLSLVIPGLGQLYKGQFLRAVLWFLMVGAGYWFFFIPGFVLHFFCVLGAAFGSAGSDRIRLPG</sequence>
<feature type="transmembrane region" description="Helical" evidence="1">
    <location>
        <begin position="60"/>
        <end position="80"/>
    </location>
</feature>
<accession>Q1DEP7</accession>
<keyword evidence="3" id="KW-1185">Reference proteome</keyword>
<dbReference type="STRING" id="246197.MXAN_0608"/>
<evidence type="ECO:0000313" key="2">
    <source>
        <dbReference type="EMBL" id="ABF92708.1"/>
    </source>
</evidence>
<keyword evidence="1" id="KW-1133">Transmembrane helix</keyword>
<evidence type="ECO:0000256" key="1">
    <source>
        <dbReference type="SAM" id="Phobius"/>
    </source>
</evidence>
<dbReference type="EnsemblBacteria" id="ABF92708">
    <property type="protein sequence ID" value="ABF92708"/>
    <property type="gene ID" value="MXAN_0608"/>
</dbReference>
<dbReference type="AlphaFoldDB" id="Q1DEP7"/>
<proteinExistence type="predicted"/>
<feature type="transmembrane region" description="Helical" evidence="1">
    <location>
        <begin position="86"/>
        <end position="117"/>
    </location>
</feature>
<evidence type="ECO:0000313" key="3">
    <source>
        <dbReference type="Proteomes" id="UP000002402"/>
    </source>
</evidence>
<organism evidence="2 3">
    <name type="scientific">Myxococcus xanthus (strain DK1622)</name>
    <dbReference type="NCBI Taxonomy" id="246197"/>
    <lineage>
        <taxon>Bacteria</taxon>
        <taxon>Pseudomonadati</taxon>
        <taxon>Myxococcota</taxon>
        <taxon>Myxococcia</taxon>
        <taxon>Myxococcales</taxon>
        <taxon>Cystobacterineae</taxon>
        <taxon>Myxococcaceae</taxon>
        <taxon>Myxococcus</taxon>
    </lineage>
</organism>
<dbReference type="HOGENOM" id="CLU_1946494_0_0_7"/>
<keyword evidence="1" id="KW-0472">Membrane</keyword>
<dbReference type="Proteomes" id="UP000002402">
    <property type="component" value="Chromosome"/>
</dbReference>
<gene>
    <name evidence="2" type="ordered locus">MXAN_0608</name>
</gene>